<keyword evidence="3" id="KW-0269">Exonuclease</keyword>
<name>A0A6C0JZZ8_9ZZZZ</name>
<protein>
    <recommendedName>
        <fullName evidence="4">Exonuclease domain-containing protein</fullName>
    </recommendedName>
</protein>
<evidence type="ECO:0000313" key="5">
    <source>
        <dbReference type="EMBL" id="QHU10893.1"/>
    </source>
</evidence>
<dbReference type="Gene3D" id="3.30.420.10">
    <property type="entry name" value="Ribonuclease H-like superfamily/Ribonuclease H"/>
    <property type="match status" value="1"/>
</dbReference>
<dbReference type="AlphaFoldDB" id="A0A6C0JZZ8"/>
<dbReference type="Pfam" id="PF00929">
    <property type="entry name" value="RNase_T"/>
    <property type="match status" value="1"/>
</dbReference>
<dbReference type="EMBL" id="MN740773">
    <property type="protein sequence ID" value="QHU10893.1"/>
    <property type="molecule type" value="Genomic_DNA"/>
</dbReference>
<evidence type="ECO:0000256" key="2">
    <source>
        <dbReference type="ARBA" id="ARBA00022801"/>
    </source>
</evidence>
<evidence type="ECO:0000256" key="3">
    <source>
        <dbReference type="ARBA" id="ARBA00022839"/>
    </source>
</evidence>
<keyword evidence="1" id="KW-0540">Nuclease</keyword>
<keyword evidence="2" id="KW-0378">Hydrolase</keyword>
<dbReference type="CDD" id="cd06127">
    <property type="entry name" value="DEDDh"/>
    <property type="match status" value="1"/>
</dbReference>
<dbReference type="GO" id="GO:0003676">
    <property type="term" value="F:nucleic acid binding"/>
    <property type="evidence" value="ECO:0007669"/>
    <property type="project" value="InterPro"/>
</dbReference>
<feature type="domain" description="Exonuclease" evidence="4">
    <location>
        <begin position="2"/>
        <end position="212"/>
    </location>
</feature>
<dbReference type="PANTHER" id="PTHR30231:SF4">
    <property type="entry name" value="PROTEIN NEN2"/>
    <property type="match status" value="1"/>
</dbReference>
<dbReference type="SMART" id="SM00479">
    <property type="entry name" value="EXOIII"/>
    <property type="match status" value="1"/>
</dbReference>
<dbReference type="GO" id="GO:0008408">
    <property type="term" value="F:3'-5' exonuclease activity"/>
    <property type="evidence" value="ECO:0007669"/>
    <property type="project" value="TreeGrafter"/>
</dbReference>
<dbReference type="InterPro" id="IPR036397">
    <property type="entry name" value="RNaseH_sf"/>
</dbReference>
<proteinExistence type="predicted"/>
<evidence type="ECO:0000256" key="1">
    <source>
        <dbReference type="ARBA" id="ARBA00022722"/>
    </source>
</evidence>
<evidence type="ECO:0000259" key="4">
    <source>
        <dbReference type="SMART" id="SM00479"/>
    </source>
</evidence>
<dbReference type="PANTHER" id="PTHR30231">
    <property type="entry name" value="DNA POLYMERASE III SUBUNIT EPSILON"/>
    <property type="match status" value="1"/>
</dbReference>
<accession>A0A6C0JZZ8</accession>
<dbReference type="SUPFAM" id="SSF53098">
    <property type="entry name" value="Ribonuclease H-like"/>
    <property type="match status" value="1"/>
</dbReference>
<dbReference type="InterPro" id="IPR013520">
    <property type="entry name" value="Ribonucl_H"/>
</dbReference>
<reference evidence="5" key="1">
    <citation type="journal article" date="2020" name="Nature">
        <title>Giant virus diversity and host interactions through global metagenomics.</title>
        <authorList>
            <person name="Schulz F."/>
            <person name="Roux S."/>
            <person name="Paez-Espino D."/>
            <person name="Jungbluth S."/>
            <person name="Walsh D.A."/>
            <person name="Denef V.J."/>
            <person name="McMahon K.D."/>
            <person name="Konstantinidis K.T."/>
            <person name="Eloe-Fadrosh E.A."/>
            <person name="Kyrpides N.C."/>
            <person name="Woyke T."/>
        </authorList>
    </citation>
    <scope>NUCLEOTIDE SEQUENCE</scope>
    <source>
        <strain evidence="5">GVMAG-S-1101165-83</strain>
    </source>
</reference>
<dbReference type="InterPro" id="IPR012337">
    <property type="entry name" value="RNaseH-like_sf"/>
</dbReference>
<sequence length="227" mass="26313">MIVLVFDTETNGLPKNPKEMPNILNCNDWPNVVQFSYLLYDTNARAIILKKDHIIRVPKDVVISPESTKFHGITNEISEECGIPIEGVLNAFYEHFKLARVVVAHNVEFDKKFVVAEILKLTKKRTDLIYLLGMATDIATAKKYYCTMQEGTDLCKIKAYTKVDKREYNKFPTLTELCKHLFGYEPKNMHNAMNDVIVCFQCFYKMRFDLNICEENQDVFEMASILM</sequence>
<organism evidence="5">
    <name type="scientific">viral metagenome</name>
    <dbReference type="NCBI Taxonomy" id="1070528"/>
    <lineage>
        <taxon>unclassified sequences</taxon>
        <taxon>metagenomes</taxon>
        <taxon>organismal metagenomes</taxon>
    </lineage>
</organism>